<reference evidence="2 3" key="2">
    <citation type="submission" date="2018-11" db="EMBL/GenBank/DDBJ databases">
        <authorList>
            <consortium name="Pathogen Informatics"/>
        </authorList>
    </citation>
    <scope>NUCLEOTIDE SEQUENCE [LARGE SCALE GENOMIC DNA]</scope>
    <source>
        <strain evidence="2 3">Egypt</strain>
    </source>
</reference>
<evidence type="ECO:0000313" key="2">
    <source>
        <dbReference type="EMBL" id="VDP91917.1"/>
    </source>
</evidence>
<gene>
    <name evidence="2" type="ORF">ECPE_LOCUS14645</name>
</gene>
<organism evidence="4">
    <name type="scientific">Echinostoma caproni</name>
    <dbReference type="NCBI Taxonomy" id="27848"/>
    <lineage>
        <taxon>Eukaryota</taxon>
        <taxon>Metazoa</taxon>
        <taxon>Spiralia</taxon>
        <taxon>Lophotrochozoa</taxon>
        <taxon>Platyhelminthes</taxon>
        <taxon>Trematoda</taxon>
        <taxon>Digenea</taxon>
        <taxon>Plagiorchiida</taxon>
        <taxon>Echinostomata</taxon>
        <taxon>Echinostomatoidea</taxon>
        <taxon>Echinostomatidae</taxon>
        <taxon>Echinostoma</taxon>
    </lineage>
</organism>
<accession>A0A183B610</accession>
<evidence type="ECO:0000256" key="1">
    <source>
        <dbReference type="SAM" id="MobiDB-lite"/>
    </source>
</evidence>
<dbReference type="WBParaSite" id="ECPE_0001468501-mRNA-1">
    <property type="protein sequence ID" value="ECPE_0001468501-mRNA-1"/>
    <property type="gene ID" value="ECPE_0001468501"/>
</dbReference>
<dbReference type="Proteomes" id="UP000272942">
    <property type="component" value="Unassembled WGS sequence"/>
</dbReference>
<feature type="region of interest" description="Disordered" evidence="1">
    <location>
        <begin position="88"/>
        <end position="133"/>
    </location>
</feature>
<protein>
    <submittedName>
        <fullName evidence="2 4">Uncharacterized protein</fullName>
    </submittedName>
</protein>
<proteinExistence type="predicted"/>
<dbReference type="OrthoDB" id="10409469at2759"/>
<keyword evidence="3" id="KW-1185">Reference proteome</keyword>
<dbReference type="EMBL" id="UZAN01058126">
    <property type="protein sequence ID" value="VDP91917.1"/>
    <property type="molecule type" value="Genomic_DNA"/>
</dbReference>
<name>A0A183B610_9TREM</name>
<feature type="compositionally biased region" description="Basic and acidic residues" evidence="1">
    <location>
        <begin position="100"/>
        <end position="124"/>
    </location>
</feature>
<evidence type="ECO:0000313" key="4">
    <source>
        <dbReference type="WBParaSite" id="ECPE_0001468501-mRNA-1"/>
    </source>
</evidence>
<reference evidence="4" key="1">
    <citation type="submission" date="2016-06" db="UniProtKB">
        <authorList>
            <consortium name="WormBaseParasite"/>
        </authorList>
    </citation>
    <scope>IDENTIFICATION</scope>
</reference>
<evidence type="ECO:0000313" key="3">
    <source>
        <dbReference type="Proteomes" id="UP000272942"/>
    </source>
</evidence>
<dbReference type="AlphaFoldDB" id="A0A183B610"/>
<sequence length="302" mass="33215">MYSNRTRACLYRSPTESNWVVFSHPIGQASGGATHVTGATGAILIAAPNKESVPFKDEHGSLESLSLSDQFSLPAYANASAVVAAAKAAKRQNQSGTGRSKSDVRDSRSKDSRNLRNRDNETGRRSKSSARANTKMCLHNECNVLDSLSNPTVPSLGEPKPSWRFGSLWLRRSLTILWRRRQSSSIQATFPSVSAEHESLEKFCSEDCHLRIHPRAPGTTTELPVEIVREGIVNEWFGSFGATHRPALCKNNPDTPDPDGDIRDPRWVPSRLCLYNTSAGLLLEAFAPPSVRFSRCVLSPKI</sequence>